<proteinExistence type="predicted"/>
<dbReference type="AlphaFoldDB" id="A0A1H0LGY0"/>
<dbReference type="OrthoDB" id="5417057at2"/>
<dbReference type="RefSeq" id="WP_092220009.1">
    <property type="nucleotide sequence ID" value="NZ_FNJI01000004.1"/>
</dbReference>
<accession>A0A1H0LGY0</accession>
<dbReference type="EMBL" id="FNJI01000004">
    <property type="protein sequence ID" value="SDO67488.1"/>
    <property type="molecule type" value="Genomic_DNA"/>
</dbReference>
<protein>
    <submittedName>
        <fullName evidence="1">Uncharacterized protein</fullName>
    </submittedName>
</protein>
<keyword evidence="2" id="KW-1185">Reference proteome</keyword>
<sequence>MEKPDSTIADREYLAGDDLGKLGFLLDSSSFFYRRHPHQGLRSHIFEILSAKDVDTESVGQMDPDLGIRLYPRARPRYMLRILRKRFTALDDVLEEVRLYKLILHYLGPDFIALSTECIVECQGEEKAKIMLCGVQEYVSGVKISPWNLTGRHPLATCFETTCRTRGELADRVARATGSVAIFINRIRRMIAEVGYIPDIAGNGNLIVTPSGKIKIVDINNVVPVRFDESIFLDDRGYPACDKAIEALSLFERKIVGSTKFLPDGLYQHFLAPERVDKVNRVAEQFHQKFRDPGSWQSPA</sequence>
<reference evidence="1 2" key="1">
    <citation type="submission" date="2016-10" db="EMBL/GenBank/DDBJ databases">
        <authorList>
            <person name="de Groot N.N."/>
        </authorList>
    </citation>
    <scope>NUCLEOTIDE SEQUENCE [LARGE SCALE GENOMIC DNA]</scope>
    <source>
        <strain evidence="1 2">DSM 12130</strain>
    </source>
</reference>
<evidence type="ECO:0000313" key="2">
    <source>
        <dbReference type="Proteomes" id="UP000199073"/>
    </source>
</evidence>
<organism evidence="1 2">
    <name type="scientific">Desulforhopalus singaporensis</name>
    <dbReference type="NCBI Taxonomy" id="91360"/>
    <lineage>
        <taxon>Bacteria</taxon>
        <taxon>Pseudomonadati</taxon>
        <taxon>Thermodesulfobacteriota</taxon>
        <taxon>Desulfobulbia</taxon>
        <taxon>Desulfobulbales</taxon>
        <taxon>Desulfocapsaceae</taxon>
        <taxon>Desulforhopalus</taxon>
    </lineage>
</organism>
<gene>
    <name evidence="1" type="ORF">SAMN05660330_00800</name>
</gene>
<dbReference type="Proteomes" id="UP000199073">
    <property type="component" value="Unassembled WGS sequence"/>
</dbReference>
<name>A0A1H0LGY0_9BACT</name>
<evidence type="ECO:0000313" key="1">
    <source>
        <dbReference type="EMBL" id="SDO67488.1"/>
    </source>
</evidence>